<sequence length="44" mass="5356">MLWINSHKTCLVLRFEADNQQVLEEIQTKFRTWLENNDISTKDF</sequence>
<gene>
    <name evidence="1" type="ORF">MNB_SUP05-12-269</name>
</gene>
<dbReference type="AlphaFoldDB" id="A0A1W1DLN3"/>
<dbReference type="EC" id="5.4.2.10" evidence="1"/>
<dbReference type="GO" id="GO:0008966">
    <property type="term" value="F:phosphoglucosamine mutase activity"/>
    <property type="evidence" value="ECO:0007669"/>
    <property type="project" value="UniProtKB-EC"/>
</dbReference>
<organism evidence="1">
    <name type="scientific">hydrothermal vent metagenome</name>
    <dbReference type="NCBI Taxonomy" id="652676"/>
    <lineage>
        <taxon>unclassified sequences</taxon>
        <taxon>metagenomes</taxon>
        <taxon>ecological metagenomes</taxon>
    </lineage>
</organism>
<keyword evidence="1" id="KW-0413">Isomerase</keyword>
<name>A0A1W1DLN3_9ZZZZ</name>
<reference evidence="1" key="1">
    <citation type="submission" date="2016-10" db="EMBL/GenBank/DDBJ databases">
        <authorList>
            <person name="de Groot N.N."/>
        </authorList>
    </citation>
    <scope>NUCLEOTIDE SEQUENCE</scope>
</reference>
<accession>A0A1W1DLN3</accession>
<proteinExistence type="predicted"/>
<evidence type="ECO:0000313" key="1">
    <source>
        <dbReference type="EMBL" id="SFV82273.1"/>
    </source>
</evidence>
<dbReference type="EMBL" id="FPHT01000234">
    <property type="protein sequence ID" value="SFV82273.1"/>
    <property type="molecule type" value="Genomic_DNA"/>
</dbReference>
<protein>
    <submittedName>
        <fullName evidence="1">Phosphoglucosamine mutase</fullName>
        <ecNumber evidence="1">5.4.2.10</ecNumber>
    </submittedName>
</protein>